<gene>
    <name evidence="3" type="ORF">EIY87_13930</name>
</gene>
<comment type="caution">
    <text evidence="3">The sequence shown here is derived from an EMBL/GenBank/DDBJ whole genome shotgun (WGS) entry which is preliminary data.</text>
</comment>
<dbReference type="EMBL" id="RSEC01000036">
    <property type="protein sequence ID" value="RSD19403.1"/>
    <property type="molecule type" value="Genomic_DNA"/>
</dbReference>
<keyword evidence="1" id="KW-0677">Repeat</keyword>
<organism evidence="3 4">
    <name type="scientific">Amycolatopsis eburnea</name>
    <dbReference type="NCBI Taxonomy" id="2267691"/>
    <lineage>
        <taxon>Bacteria</taxon>
        <taxon>Bacillati</taxon>
        <taxon>Actinomycetota</taxon>
        <taxon>Actinomycetes</taxon>
        <taxon>Pseudonocardiales</taxon>
        <taxon>Pseudonocardiaceae</taxon>
        <taxon>Amycolatopsis</taxon>
    </lineage>
</organism>
<dbReference type="AlphaFoldDB" id="A0A427TAL2"/>
<protein>
    <recommendedName>
        <fullName evidence="5">SMP-30/Gluconolactonase/LRE-like region domain-containing protein</fullName>
    </recommendedName>
</protein>
<accession>A0A427TAL2</accession>
<feature type="repeat" description="NHL" evidence="2">
    <location>
        <begin position="58"/>
        <end position="90"/>
    </location>
</feature>
<dbReference type="PANTHER" id="PTHR24104">
    <property type="entry name" value="E3 UBIQUITIN-PROTEIN LIGASE NHLRC1-RELATED"/>
    <property type="match status" value="1"/>
</dbReference>
<reference evidence="3 4" key="1">
    <citation type="submission" date="2018-12" db="EMBL/GenBank/DDBJ databases">
        <title>Amycolatopsis eburnea sp. nov. actinomycete associate with arbuscular mycorrhiza fungal spore.</title>
        <authorList>
            <person name="Lumyong S."/>
            <person name="Chaiya L."/>
        </authorList>
    </citation>
    <scope>NUCLEOTIDE SEQUENCE [LARGE SCALE GENOMIC DNA]</scope>
    <source>
        <strain evidence="3 4">GLM-1</strain>
    </source>
</reference>
<proteinExistence type="predicted"/>
<dbReference type="GO" id="GO:0008270">
    <property type="term" value="F:zinc ion binding"/>
    <property type="evidence" value="ECO:0007669"/>
    <property type="project" value="UniProtKB-KW"/>
</dbReference>
<evidence type="ECO:0000256" key="2">
    <source>
        <dbReference type="PROSITE-ProRule" id="PRU00504"/>
    </source>
</evidence>
<dbReference type="Pfam" id="PF01436">
    <property type="entry name" value="NHL"/>
    <property type="match status" value="3"/>
</dbReference>
<dbReference type="RefSeq" id="WP_125308121.1">
    <property type="nucleotide sequence ID" value="NZ_RSEC01000036.1"/>
</dbReference>
<evidence type="ECO:0000256" key="1">
    <source>
        <dbReference type="ARBA" id="ARBA00022737"/>
    </source>
</evidence>
<sequence length="171" mass="17660">MTTSELAAIGGPGSGPGRFRAPSGIAVDARGRVWVADTGNDRVQAFTRGGDLVRVIAGRLKAPEGIAVDAAGNVYVADTGNRRVVQYTWWGGYVRGFGDFGRPRAVAVDAAGRLLVDDGGRVARFDTRTGAALPDAAEWVSSPRDSAGDGAGGVWVADTGNHRIVHFGAPA</sequence>
<feature type="repeat" description="NHL" evidence="2">
    <location>
        <begin position="9"/>
        <end position="49"/>
    </location>
</feature>
<evidence type="ECO:0000313" key="4">
    <source>
        <dbReference type="Proteomes" id="UP000267081"/>
    </source>
</evidence>
<dbReference type="InterPro" id="IPR011042">
    <property type="entry name" value="6-blade_b-propeller_TolB-like"/>
</dbReference>
<dbReference type="PROSITE" id="PS51125">
    <property type="entry name" value="NHL"/>
    <property type="match status" value="2"/>
</dbReference>
<dbReference type="CDD" id="cd05819">
    <property type="entry name" value="NHL"/>
    <property type="match status" value="1"/>
</dbReference>
<dbReference type="InterPro" id="IPR050952">
    <property type="entry name" value="TRIM-NHL_E3_ligases"/>
</dbReference>
<dbReference type="InterPro" id="IPR001258">
    <property type="entry name" value="NHL_repeat"/>
</dbReference>
<dbReference type="Proteomes" id="UP000267081">
    <property type="component" value="Unassembled WGS sequence"/>
</dbReference>
<dbReference type="PANTHER" id="PTHR24104:SF25">
    <property type="entry name" value="PROTEIN LIN-41"/>
    <property type="match status" value="1"/>
</dbReference>
<dbReference type="SUPFAM" id="SSF101898">
    <property type="entry name" value="NHL repeat"/>
    <property type="match status" value="1"/>
</dbReference>
<dbReference type="Gene3D" id="2.120.10.30">
    <property type="entry name" value="TolB, C-terminal domain"/>
    <property type="match status" value="1"/>
</dbReference>
<dbReference type="OrthoDB" id="9762443at2"/>
<evidence type="ECO:0000313" key="3">
    <source>
        <dbReference type="EMBL" id="RSD19403.1"/>
    </source>
</evidence>
<name>A0A427TAL2_9PSEU</name>
<keyword evidence="4" id="KW-1185">Reference proteome</keyword>
<evidence type="ECO:0008006" key="5">
    <source>
        <dbReference type="Google" id="ProtNLM"/>
    </source>
</evidence>